<keyword evidence="9" id="KW-0044">Antibiotic</keyword>
<evidence type="ECO:0000256" key="5">
    <source>
        <dbReference type="ARBA" id="ARBA00022529"/>
    </source>
</evidence>
<comment type="subunit">
    <text evidence="13">Monomer. Interacts (via N-terminus) with SCNN1B, a subunit of the heterotrimeric epithelial sodium channel (ENaC); this inhibits proteolytic activation of ENaC.</text>
</comment>
<dbReference type="EMBL" id="JAGFMF010011394">
    <property type="protein sequence ID" value="KAG8524109.1"/>
    <property type="molecule type" value="Genomic_DNA"/>
</dbReference>
<evidence type="ECO:0000256" key="3">
    <source>
        <dbReference type="ARBA" id="ARBA00018715"/>
    </source>
</evidence>
<dbReference type="PANTHER" id="PTHR47015:SF1">
    <property type="entry name" value="BPI FOLD-CONTAINING FAMILY A MEMBER 1"/>
    <property type="match status" value="1"/>
</dbReference>
<evidence type="ECO:0000256" key="15">
    <source>
        <dbReference type="ARBA" id="ARBA00045411"/>
    </source>
</evidence>
<protein>
    <recommendedName>
        <fullName evidence="3">BPI fold-containing family A member 1</fullName>
    </recommendedName>
    <alternativeName>
        <fullName evidence="14">Palate lung and nasal epithelium clone protein</fullName>
    </alternativeName>
</protein>
<dbReference type="InterPro" id="IPR017942">
    <property type="entry name" value="Lipid-bd_serum_glycop_N"/>
</dbReference>
<dbReference type="PANTHER" id="PTHR47015">
    <property type="entry name" value="BPI FOLD-CONTAINING FAMILY A MEMBER 1"/>
    <property type="match status" value="1"/>
</dbReference>
<comment type="subcellular location">
    <subcellularLocation>
        <location evidence="1">Secreted</location>
    </subcellularLocation>
</comment>
<comment type="function">
    <text evidence="15">Lipid-binding protein which shows high specificity for the surfactant phospholipid dipalmitoylphosphatidylcholine (DPPC). Plays a role in the innate immune responses of the upper airways. Reduces the surface tension in secretions from airway epithelia and inhibits the formation of biofilm by pathogenic Gram-negative bacteria, such as P.aeruginosa and K.pneumoniae. Negatively regulates proteolytic cleavage of SCNN1G, an event that is required for activation of the epithelial sodium channel (ENaC), and thereby contributes to airway surface liquid homeostasis and proper clearance of mucus. Plays a role in the airway inflammatory response after exposure to irritants. May attract macrophages and neutrophils.</text>
</comment>
<evidence type="ECO:0000256" key="8">
    <source>
        <dbReference type="ARBA" id="ARBA00022859"/>
    </source>
</evidence>
<keyword evidence="10" id="KW-0446">Lipid-binding</keyword>
<proteinExistence type="inferred from homology"/>
<dbReference type="Pfam" id="PF01273">
    <property type="entry name" value="LBP_BPI_CETP"/>
    <property type="match status" value="1"/>
</dbReference>
<dbReference type="GO" id="GO:0043129">
    <property type="term" value="P:surfactant homeostasis"/>
    <property type="evidence" value="ECO:0007669"/>
    <property type="project" value="TreeGrafter"/>
</dbReference>
<comment type="caution">
    <text evidence="18">The sequence shown here is derived from an EMBL/GenBank/DDBJ whole genome shotgun (WGS) entry which is preliminary data.</text>
</comment>
<evidence type="ECO:0000256" key="4">
    <source>
        <dbReference type="ARBA" id="ARBA00022525"/>
    </source>
</evidence>
<evidence type="ECO:0000256" key="6">
    <source>
        <dbReference type="ARBA" id="ARBA00022588"/>
    </source>
</evidence>
<evidence type="ECO:0000256" key="1">
    <source>
        <dbReference type="ARBA" id="ARBA00004613"/>
    </source>
</evidence>
<comment type="similarity">
    <text evidence="2">Belongs to the BPI/LBP/Plunc superfamily. Plunc family.</text>
</comment>
<dbReference type="InterPro" id="IPR017943">
    <property type="entry name" value="Bactericidal_perm-incr_a/b_dom"/>
</dbReference>
<evidence type="ECO:0000256" key="11">
    <source>
        <dbReference type="ARBA" id="ARBA00023157"/>
    </source>
</evidence>
<dbReference type="GO" id="GO:0061844">
    <property type="term" value="P:antimicrobial humoral immune response mediated by antimicrobial peptide"/>
    <property type="evidence" value="ECO:0007669"/>
    <property type="project" value="TreeGrafter"/>
</dbReference>
<dbReference type="GO" id="GO:0005615">
    <property type="term" value="C:extracellular space"/>
    <property type="evidence" value="ECO:0007669"/>
    <property type="project" value="TreeGrafter"/>
</dbReference>
<dbReference type="GO" id="GO:0045087">
    <property type="term" value="P:innate immune response"/>
    <property type="evidence" value="ECO:0007669"/>
    <property type="project" value="UniProtKB-KW"/>
</dbReference>
<dbReference type="Gene3D" id="3.15.10.10">
    <property type="entry name" value="Bactericidal permeability-increasing protein, domain 1"/>
    <property type="match status" value="1"/>
</dbReference>
<dbReference type="GO" id="GO:0008289">
    <property type="term" value="F:lipid binding"/>
    <property type="evidence" value="ECO:0007669"/>
    <property type="project" value="UniProtKB-KW"/>
</dbReference>
<evidence type="ECO:0000256" key="9">
    <source>
        <dbReference type="ARBA" id="ARBA00023022"/>
    </source>
</evidence>
<organism evidence="18 19">
    <name type="scientific">Galemys pyrenaicus</name>
    <name type="common">Iberian desman</name>
    <name type="synonym">Pyrenean desman</name>
    <dbReference type="NCBI Taxonomy" id="202257"/>
    <lineage>
        <taxon>Eukaryota</taxon>
        <taxon>Metazoa</taxon>
        <taxon>Chordata</taxon>
        <taxon>Craniata</taxon>
        <taxon>Vertebrata</taxon>
        <taxon>Euteleostomi</taxon>
        <taxon>Mammalia</taxon>
        <taxon>Eutheria</taxon>
        <taxon>Laurasiatheria</taxon>
        <taxon>Eulipotyphla</taxon>
        <taxon>Talpidae</taxon>
        <taxon>Galemys</taxon>
    </lineage>
</organism>
<keyword evidence="12" id="KW-0325">Glycoprotein</keyword>
<evidence type="ECO:0000259" key="17">
    <source>
        <dbReference type="Pfam" id="PF01273"/>
    </source>
</evidence>
<feature type="domain" description="Lipid-binding serum glycoprotein N-terminal" evidence="17">
    <location>
        <begin position="73"/>
        <end position="207"/>
    </location>
</feature>
<feature type="chain" id="PRO_5035264593" description="BPI fold-containing family A member 1" evidence="16">
    <location>
        <begin position="20"/>
        <end position="208"/>
    </location>
</feature>
<name>A0A8J6DXD0_GALPY</name>
<keyword evidence="19" id="KW-1185">Reference proteome</keyword>
<dbReference type="GO" id="GO:0019731">
    <property type="term" value="P:antibacterial humoral response"/>
    <property type="evidence" value="ECO:0007669"/>
    <property type="project" value="TreeGrafter"/>
</dbReference>
<dbReference type="SUPFAM" id="SSF55394">
    <property type="entry name" value="Bactericidal permeability-increasing protein, BPI"/>
    <property type="match status" value="1"/>
</dbReference>
<evidence type="ECO:0000313" key="18">
    <source>
        <dbReference type="EMBL" id="KAG8524109.1"/>
    </source>
</evidence>
<reference evidence="18" key="1">
    <citation type="journal article" date="2021" name="Evol. Appl.">
        <title>The genome of the Pyrenean desman and the effects of bottlenecks and inbreeding on the genomic landscape of an endangered species.</title>
        <authorList>
            <person name="Escoda L."/>
            <person name="Castresana J."/>
        </authorList>
    </citation>
    <scope>NUCLEOTIDE SEQUENCE</scope>
    <source>
        <strain evidence="18">IBE-C5619</strain>
    </source>
</reference>
<accession>A0A8J6DXD0</accession>
<dbReference type="GO" id="GO:1900229">
    <property type="term" value="P:negative regulation of single-species biofilm formation in or on host organism"/>
    <property type="evidence" value="ECO:0007669"/>
    <property type="project" value="TreeGrafter"/>
</dbReference>
<evidence type="ECO:0000256" key="16">
    <source>
        <dbReference type="SAM" id="SignalP"/>
    </source>
</evidence>
<evidence type="ECO:0000256" key="14">
    <source>
        <dbReference type="ARBA" id="ARBA00030462"/>
    </source>
</evidence>
<keyword evidence="7 16" id="KW-0732">Signal</keyword>
<dbReference type="OrthoDB" id="9835719at2759"/>
<sequence length="208" mass="21484">MFQIGGLVVFCGLWAQTTALPGNLPLPPPLPLDQILPLPRAAALTPGVGAPALIPALNPADLAGAFTSALSNGLLSGGLLGILKDLPLLNILNIGGHSSDGLLGGLLGKVPVLTSILNNIVDIEITNPQLLELGLIQKPDHHNLYVTIPLGIDLNVKTPLVGSLLRLAVKLNLTVELVALINEQGKIHLAVGDCVHSPGSLEIFLLDG</sequence>
<gene>
    <name evidence="18" type="ORF">J0S82_001885</name>
</gene>
<evidence type="ECO:0000256" key="2">
    <source>
        <dbReference type="ARBA" id="ARBA00009020"/>
    </source>
</evidence>
<keyword evidence="11" id="KW-1015">Disulfide bond</keyword>
<dbReference type="InterPro" id="IPR051902">
    <property type="entry name" value="BPI_fold-superfamily_member"/>
</dbReference>
<evidence type="ECO:0000256" key="13">
    <source>
        <dbReference type="ARBA" id="ARBA00025926"/>
    </source>
</evidence>
<keyword evidence="8" id="KW-0391">Immunity</keyword>
<evidence type="ECO:0000256" key="12">
    <source>
        <dbReference type="ARBA" id="ARBA00023180"/>
    </source>
</evidence>
<dbReference type="GO" id="GO:0002395">
    <property type="term" value="P:immune response in nasopharyngeal-associated lymphoid tissue"/>
    <property type="evidence" value="ECO:0007669"/>
    <property type="project" value="TreeGrafter"/>
</dbReference>
<evidence type="ECO:0000256" key="10">
    <source>
        <dbReference type="ARBA" id="ARBA00023121"/>
    </source>
</evidence>
<dbReference type="Proteomes" id="UP000700334">
    <property type="component" value="Unassembled WGS sequence"/>
</dbReference>
<keyword evidence="6" id="KW-0399">Innate immunity</keyword>
<feature type="signal peptide" evidence="16">
    <location>
        <begin position="1"/>
        <end position="19"/>
    </location>
</feature>
<evidence type="ECO:0000256" key="7">
    <source>
        <dbReference type="ARBA" id="ARBA00022729"/>
    </source>
</evidence>
<dbReference type="AlphaFoldDB" id="A0A8J6DXD0"/>
<keyword evidence="4" id="KW-0964">Secreted</keyword>
<keyword evidence="5" id="KW-0929">Antimicrobial</keyword>
<evidence type="ECO:0000313" key="19">
    <source>
        <dbReference type="Proteomes" id="UP000700334"/>
    </source>
</evidence>